<dbReference type="PANTHER" id="PTHR32071">
    <property type="entry name" value="TRANSCRIPTIONAL REGULATORY PROTEIN"/>
    <property type="match status" value="1"/>
</dbReference>
<dbReference type="PRINTS" id="PR01590">
    <property type="entry name" value="HTHFIS"/>
</dbReference>
<dbReference type="GO" id="GO:0000160">
    <property type="term" value="P:phosphorelay signal transduction system"/>
    <property type="evidence" value="ECO:0007669"/>
    <property type="project" value="InterPro"/>
</dbReference>
<name>A0A7D4BQH8_9BACT</name>
<dbReference type="InterPro" id="IPR001789">
    <property type="entry name" value="Sig_transdc_resp-reg_receiver"/>
</dbReference>
<dbReference type="Pfam" id="PF02954">
    <property type="entry name" value="HTH_8"/>
    <property type="match status" value="1"/>
</dbReference>
<evidence type="ECO:0000256" key="2">
    <source>
        <dbReference type="ARBA" id="ARBA00022840"/>
    </source>
</evidence>
<evidence type="ECO:0000256" key="1">
    <source>
        <dbReference type="ARBA" id="ARBA00022741"/>
    </source>
</evidence>
<evidence type="ECO:0000259" key="7">
    <source>
        <dbReference type="PROSITE" id="PS50045"/>
    </source>
</evidence>
<evidence type="ECO:0000256" key="3">
    <source>
        <dbReference type="ARBA" id="ARBA00023015"/>
    </source>
</evidence>
<dbReference type="Gene3D" id="1.10.8.60">
    <property type="match status" value="1"/>
</dbReference>
<dbReference type="InterPro" id="IPR009057">
    <property type="entry name" value="Homeodomain-like_sf"/>
</dbReference>
<reference evidence="9 10" key="1">
    <citation type="submission" date="2019-07" db="EMBL/GenBank/DDBJ databases">
        <title>Thalassofilum flectens gen. nov., sp. nov., a novel moderate thermophilic anaerobe from a shallow sea hot spring in Kunashir Island (Russia), representing a new family in the order Bacteroidales, and proposal of Thalassofilacea fam. nov.</title>
        <authorList>
            <person name="Kochetkova T.V."/>
            <person name="Podosokorskaya O.A."/>
            <person name="Novikov A."/>
            <person name="Elcheninov A.G."/>
            <person name="Toshchakov S.V."/>
            <person name="Kublanov I.V."/>
        </authorList>
    </citation>
    <scope>NUCLEOTIDE SEQUENCE [LARGE SCALE GENOMIC DNA]</scope>
    <source>
        <strain evidence="9 10">38-H</strain>
    </source>
</reference>
<dbReference type="Gene3D" id="1.10.10.60">
    <property type="entry name" value="Homeodomain-like"/>
    <property type="match status" value="1"/>
</dbReference>
<dbReference type="InterPro" id="IPR027417">
    <property type="entry name" value="P-loop_NTPase"/>
</dbReference>
<keyword evidence="2" id="KW-0067">ATP-binding</keyword>
<sequence length="442" mass="49538">MAKILVVDDDSTFCLMLKAFLTRNGHKVTDAFSYDKAYRAINDNKFDVVLTDFRLPEKSGLDVLIEAKKKNRDTVVVIMTGYGDIRMAVKTIKHGAFDYVTKPVNPEEILATINNALSSVSAGEPSFDDPYTFIEGKSQFSQELMRHISIVAPTNLSVIIQGESGTGKEFVARQIHKMSKRKGKPFVAIDCGALPRELAASEFFGHVKGSFTGAIADKVGQFEVANGGTLFLDEIGNLPYEVQVNLLRAIQERKIKRIGSSKEIPVDVRIIVATNDDLVSMVSKGAFREDLFHRLNEFSIRIAPLSERKDDMMVYARWFLMQANRELGKNISGFDSNAIDAMLNYSWPGNIRELRNAIRRAVLLEQTQNITIGSLPYDIVGSIHKTNNSKTPDLKNSKEKAEKELIISTLEKVKYNKTKAAKLLNIDRKTLYNKIKQYGIES</sequence>
<keyword evidence="3" id="KW-0805">Transcription regulation</keyword>
<dbReference type="Gene3D" id="3.40.50.2300">
    <property type="match status" value="1"/>
</dbReference>
<dbReference type="InterPro" id="IPR002197">
    <property type="entry name" value="HTH_Fis"/>
</dbReference>
<feature type="modified residue" description="4-aspartylphosphate" evidence="6">
    <location>
        <position position="52"/>
    </location>
</feature>
<keyword evidence="10" id="KW-1185">Reference proteome</keyword>
<protein>
    <submittedName>
        <fullName evidence="9">Sigma-54-dependent Fis family transcriptional regulator</fullName>
    </submittedName>
</protein>
<feature type="domain" description="Sigma-54 factor interaction" evidence="7">
    <location>
        <begin position="134"/>
        <end position="363"/>
    </location>
</feature>
<dbReference type="SMART" id="SM00448">
    <property type="entry name" value="REC"/>
    <property type="match status" value="1"/>
</dbReference>
<keyword evidence="4" id="KW-0238">DNA-binding</keyword>
<dbReference type="FunFam" id="3.40.50.300:FF:000006">
    <property type="entry name" value="DNA-binding transcriptional regulator NtrC"/>
    <property type="match status" value="1"/>
</dbReference>
<dbReference type="InterPro" id="IPR003593">
    <property type="entry name" value="AAA+_ATPase"/>
</dbReference>
<dbReference type="KEGG" id="ttz:FHG85_00350"/>
<dbReference type="RefSeq" id="WP_173072297.1">
    <property type="nucleotide sequence ID" value="NZ_CP041345.1"/>
</dbReference>
<dbReference type="SUPFAM" id="SSF46689">
    <property type="entry name" value="Homeodomain-like"/>
    <property type="match status" value="1"/>
</dbReference>
<dbReference type="Pfam" id="PF25601">
    <property type="entry name" value="AAA_lid_14"/>
    <property type="match status" value="1"/>
</dbReference>
<dbReference type="InterPro" id="IPR025943">
    <property type="entry name" value="Sigma_54_int_dom_ATP-bd_2"/>
</dbReference>
<evidence type="ECO:0000256" key="6">
    <source>
        <dbReference type="PROSITE-ProRule" id="PRU00169"/>
    </source>
</evidence>
<dbReference type="GO" id="GO:0005524">
    <property type="term" value="F:ATP binding"/>
    <property type="evidence" value="ECO:0007669"/>
    <property type="project" value="UniProtKB-KW"/>
</dbReference>
<dbReference type="PROSITE" id="PS00676">
    <property type="entry name" value="SIGMA54_INTERACT_2"/>
    <property type="match status" value="1"/>
</dbReference>
<evidence type="ECO:0000259" key="8">
    <source>
        <dbReference type="PROSITE" id="PS50110"/>
    </source>
</evidence>
<dbReference type="PROSITE" id="PS00675">
    <property type="entry name" value="SIGMA54_INTERACT_1"/>
    <property type="match status" value="1"/>
</dbReference>
<dbReference type="Proteomes" id="UP000500961">
    <property type="component" value="Chromosome"/>
</dbReference>
<dbReference type="CDD" id="cd00009">
    <property type="entry name" value="AAA"/>
    <property type="match status" value="1"/>
</dbReference>
<gene>
    <name evidence="9" type="ORF">FHG85_00350</name>
</gene>
<dbReference type="SUPFAM" id="SSF52540">
    <property type="entry name" value="P-loop containing nucleoside triphosphate hydrolases"/>
    <property type="match status" value="1"/>
</dbReference>
<dbReference type="InterPro" id="IPR025944">
    <property type="entry name" value="Sigma_54_int_dom_CS"/>
</dbReference>
<dbReference type="InterPro" id="IPR002078">
    <property type="entry name" value="Sigma_54_int"/>
</dbReference>
<dbReference type="PROSITE" id="PS50110">
    <property type="entry name" value="RESPONSE_REGULATORY"/>
    <property type="match status" value="1"/>
</dbReference>
<dbReference type="Pfam" id="PF00158">
    <property type="entry name" value="Sigma54_activat"/>
    <property type="match status" value="1"/>
</dbReference>
<dbReference type="SMART" id="SM00382">
    <property type="entry name" value="AAA"/>
    <property type="match status" value="1"/>
</dbReference>
<dbReference type="InterPro" id="IPR058031">
    <property type="entry name" value="AAA_lid_NorR"/>
</dbReference>
<evidence type="ECO:0000313" key="10">
    <source>
        <dbReference type="Proteomes" id="UP000500961"/>
    </source>
</evidence>
<proteinExistence type="predicted"/>
<evidence type="ECO:0000256" key="4">
    <source>
        <dbReference type="ARBA" id="ARBA00023125"/>
    </source>
</evidence>
<dbReference type="SUPFAM" id="SSF52172">
    <property type="entry name" value="CheY-like"/>
    <property type="match status" value="1"/>
</dbReference>
<dbReference type="Pfam" id="PF00072">
    <property type="entry name" value="Response_reg"/>
    <property type="match status" value="1"/>
</dbReference>
<dbReference type="AlphaFoldDB" id="A0A7D4BQH8"/>
<feature type="domain" description="Response regulatory" evidence="8">
    <location>
        <begin position="3"/>
        <end position="117"/>
    </location>
</feature>
<keyword evidence="5" id="KW-0804">Transcription</keyword>
<keyword evidence="6" id="KW-0597">Phosphoprotein</keyword>
<dbReference type="Gene3D" id="3.40.50.300">
    <property type="entry name" value="P-loop containing nucleotide triphosphate hydrolases"/>
    <property type="match status" value="1"/>
</dbReference>
<dbReference type="PANTHER" id="PTHR32071:SF81">
    <property type="entry name" value="PROPIONATE CATABOLISM OPERON REGULATORY PROTEIN"/>
    <property type="match status" value="1"/>
</dbReference>
<organism evidence="9 10">
    <name type="scientific">Tenuifilum thalassicum</name>
    <dbReference type="NCBI Taxonomy" id="2590900"/>
    <lineage>
        <taxon>Bacteria</taxon>
        <taxon>Pseudomonadati</taxon>
        <taxon>Bacteroidota</taxon>
        <taxon>Bacteroidia</taxon>
        <taxon>Bacteroidales</taxon>
        <taxon>Tenuifilaceae</taxon>
        <taxon>Tenuifilum</taxon>
    </lineage>
</organism>
<dbReference type="PROSITE" id="PS00688">
    <property type="entry name" value="SIGMA54_INTERACT_3"/>
    <property type="match status" value="1"/>
</dbReference>
<evidence type="ECO:0000313" key="9">
    <source>
        <dbReference type="EMBL" id="QKG78781.1"/>
    </source>
</evidence>
<dbReference type="GO" id="GO:0006355">
    <property type="term" value="P:regulation of DNA-templated transcription"/>
    <property type="evidence" value="ECO:0007669"/>
    <property type="project" value="InterPro"/>
</dbReference>
<dbReference type="GO" id="GO:0043565">
    <property type="term" value="F:sequence-specific DNA binding"/>
    <property type="evidence" value="ECO:0007669"/>
    <property type="project" value="InterPro"/>
</dbReference>
<dbReference type="PROSITE" id="PS50045">
    <property type="entry name" value="SIGMA54_INTERACT_4"/>
    <property type="match status" value="1"/>
</dbReference>
<accession>A0A7D4BQH8</accession>
<keyword evidence="1" id="KW-0547">Nucleotide-binding</keyword>
<evidence type="ECO:0000256" key="5">
    <source>
        <dbReference type="ARBA" id="ARBA00023163"/>
    </source>
</evidence>
<dbReference type="EMBL" id="CP041345">
    <property type="protein sequence ID" value="QKG78781.1"/>
    <property type="molecule type" value="Genomic_DNA"/>
</dbReference>
<dbReference type="InterPro" id="IPR025662">
    <property type="entry name" value="Sigma_54_int_dom_ATP-bd_1"/>
</dbReference>
<dbReference type="InterPro" id="IPR011006">
    <property type="entry name" value="CheY-like_superfamily"/>
</dbReference>